<proteinExistence type="predicted"/>
<organism evidence="1 2">
    <name type="scientific">Acidithrix ferrooxidans</name>
    <dbReference type="NCBI Taxonomy" id="1280514"/>
    <lineage>
        <taxon>Bacteria</taxon>
        <taxon>Bacillati</taxon>
        <taxon>Actinomycetota</taxon>
        <taxon>Acidimicrobiia</taxon>
        <taxon>Acidimicrobiales</taxon>
        <taxon>Acidimicrobiaceae</taxon>
        <taxon>Acidithrix</taxon>
    </lineage>
</organism>
<dbReference type="Proteomes" id="UP000032360">
    <property type="component" value="Unassembled WGS sequence"/>
</dbReference>
<evidence type="ECO:0000313" key="1">
    <source>
        <dbReference type="EMBL" id="KJF19104.1"/>
    </source>
</evidence>
<sequence>MALYCFIYRLNASLVCRREFRGDTPRCGGESVAWFVVEGFSSELPTSELT</sequence>
<protein>
    <submittedName>
        <fullName evidence="1">Uncharacterized protein</fullName>
    </submittedName>
</protein>
<name>A0A0D8HMM3_9ACTN</name>
<gene>
    <name evidence="1" type="ORF">AXFE_01410</name>
</gene>
<accession>A0A0D8HMM3</accession>
<dbReference type="AlphaFoldDB" id="A0A0D8HMM3"/>
<comment type="caution">
    <text evidence="1">The sequence shown here is derived from an EMBL/GenBank/DDBJ whole genome shotgun (WGS) entry which is preliminary data.</text>
</comment>
<evidence type="ECO:0000313" key="2">
    <source>
        <dbReference type="Proteomes" id="UP000032360"/>
    </source>
</evidence>
<reference evidence="1 2" key="1">
    <citation type="submission" date="2015-01" db="EMBL/GenBank/DDBJ databases">
        <title>Draft genome of the acidophilic iron oxidizer Acidithrix ferrooxidans strain Py-F3.</title>
        <authorList>
            <person name="Poehlein A."/>
            <person name="Eisen S."/>
            <person name="Schloemann M."/>
            <person name="Johnson B.D."/>
            <person name="Daniel R."/>
            <person name="Muehling M."/>
        </authorList>
    </citation>
    <scope>NUCLEOTIDE SEQUENCE [LARGE SCALE GENOMIC DNA]</scope>
    <source>
        <strain evidence="1 2">Py-F3</strain>
    </source>
</reference>
<dbReference type="EMBL" id="JXYS01000001">
    <property type="protein sequence ID" value="KJF19104.1"/>
    <property type="molecule type" value="Genomic_DNA"/>
</dbReference>
<keyword evidence="2" id="KW-1185">Reference proteome</keyword>